<accession>A0A939DCE4</accession>
<gene>
    <name evidence="6" type="ORF">JYP50_03170</name>
</gene>
<sequence>MHNDNKLKLGIFSANCSSGMAVTKIPERWENTWDNNLKLARLCDEAGLEFMLPIARWIGYGGDTDFHGGVLETVTWATGLTAHTRHMQIFATVHTAFNHPVVIAKQLASIDHLGGGRVGLNVVAGWNKPEYDAFGVDLPTEHVERYARAQEWFDFVQKLWHEERAFDWHGDYFQGSGVYSNPRPIQSRIPVLNAAASKEGRQFAMRNADFLFTPVFDFDQARATVEDIGGMSREQGRDVGVFTFSSVVCRPTQKEAEDYLDYYANQNADWEAVDYLMKLQGMHAQSFTPDALARFRDRFAAGHGGFPLVGTPDHVADQLELLSKAGIAGTTLAFVDYAKEFPYFRDEVLPRLERKGLRQPFTGQSFNQGE</sequence>
<dbReference type="GO" id="GO:0004497">
    <property type="term" value="F:monooxygenase activity"/>
    <property type="evidence" value="ECO:0007669"/>
    <property type="project" value="UniProtKB-KW"/>
</dbReference>
<evidence type="ECO:0000256" key="3">
    <source>
        <dbReference type="ARBA" id="ARBA00023002"/>
    </source>
</evidence>
<proteinExistence type="predicted"/>
<reference evidence="6" key="1">
    <citation type="submission" date="2021-02" db="EMBL/GenBank/DDBJ databases">
        <title>PHA producing bacteria isolated from coastal sediment in Guangdong, Shenzhen.</title>
        <authorList>
            <person name="Zheng W."/>
            <person name="Yu S."/>
            <person name="Huang Y."/>
        </authorList>
    </citation>
    <scope>NUCLEOTIDE SEQUENCE</scope>
    <source>
        <strain evidence="6">TN14-10</strain>
    </source>
</reference>
<evidence type="ECO:0000313" key="6">
    <source>
        <dbReference type="EMBL" id="MBN7795576.1"/>
    </source>
</evidence>
<dbReference type="GO" id="GO:0016705">
    <property type="term" value="F:oxidoreductase activity, acting on paired donors, with incorporation or reduction of molecular oxygen"/>
    <property type="evidence" value="ECO:0007669"/>
    <property type="project" value="InterPro"/>
</dbReference>
<dbReference type="PANTHER" id="PTHR42847:SF4">
    <property type="entry name" value="ALKANESULFONATE MONOOXYGENASE-RELATED"/>
    <property type="match status" value="1"/>
</dbReference>
<evidence type="ECO:0000313" key="7">
    <source>
        <dbReference type="Proteomes" id="UP000664303"/>
    </source>
</evidence>
<protein>
    <submittedName>
        <fullName evidence="6">LLM class flavin-dependent oxidoreductase</fullName>
    </submittedName>
</protein>
<dbReference type="SUPFAM" id="SSF51679">
    <property type="entry name" value="Bacterial luciferase-like"/>
    <property type="match status" value="1"/>
</dbReference>
<name>A0A939DCE4_9GAMM</name>
<evidence type="ECO:0000256" key="4">
    <source>
        <dbReference type="ARBA" id="ARBA00023033"/>
    </source>
</evidence>
<evidence type="ECO:0000256" key="1">
    <source>
        <dbReference type="ARBA" id="ARBA00022630"/>
    </source>
</evidence>
<keyword evidence="2" id="KW-0288">FMN</keyword>
<dbReference type="InterPro" id="IPR011251">
    <property type="entry name" value="Luciferase-like_dom"/>
</dbReference>
<keyword evidence="4" id="KW-0503">Monooxygenase</keyword>
<keyword evidence="7" id="KW-1185">Reference proteome</keyword>
<dbReference type="Gene3D" id="3.20.20.30">
    <property type="entry name" value="Luciferase-like domain"/>
    <property type="match status" value="1"/>
</dbReference>
<keyword evidence="3" id="KW-0560">Oxidoreductase</keyword>
<dbReference type="InterPro" id="IPR036661">
    <property type="entry name" value="Luciferase-like_sf"/>
</dbReference>
<dbReference type="EMBL" id="JAFKCZ010000002">
    <property type="protein sequence ID" value="MBN7795576.1"/>
    <property type="molecule type" value="Genomic_DNA"/>
</dbReference>
<comment type="caution">
    <text evidence="6">The sequence shown here is derived from an EMBL/GenBank/DDBJ whole genome shotgun (WGS) entry which is preliminary data.</text>
</comment>
<dbReference type="Proteomes" id="UP000664303">
    <property type="component" value="Unassembled WGS sequence"/>
</dbReference>
<dbReference type="RefSeq" id="WP_206559021.1">
    <property type="nucleotide sequence ID" value="NZ_JAFKCZ010000002.1"/>
</dbReference>
<organism evidence="6 7">
    <name type="scientific">Parahaliea mediterranea</name>
    <dbReference type="NCBI Taxonomy" id="651086"/>
    <lineage>
        <taxon>Bacteria</taxon>
        <taxon>Pseudomonadati</taxon>
        <taxon>Pseudomonadota</taxon>
        <taxon>Gammaproteobacteria</taxon>
        <taxon>Cellvibrionales</taxon>
        <taxon>Halieaceae</taxon>
        <taxon>Parahaliea</taxon>
    </lineage>
</organism>
<feature type="domain" description="Luciferase-like" evidence="5">
    <location>
        <begin position="8"/>
        <end position="327"/>
    </location>
</feature>
<evidence type="ECO:0000259" key="5">
    <source>
        <dbReference type="Pfam" id="PF00296"/>
    </source>
</evidence>
<dbReference type="Pfam" id="PF00296">
    <property type="entry name" value="Bac_luciferase"/>
    <property type="match status" value="1"/>
</dbReference>
<dbReference type="PANTHER" id="PTHR42847">
    <property type="entry name" value="ALKANESULFONATE MONOOXYGENASE"/>
    <property type="match status" value="1"/>
</dbReference>
<dbReference type="CDD" id="cd01094">
    <property type="entry name" value="Alkanesulfonate_monoxygenase"/>
    <property type="match status" value="1"/>
</dbReference>
<dbReference type="AlphaFoldDB" id="A0A939DCE4"/>
<dbReference type="InterPro" id="IPR050172">
    <property type="entry name" value="SsuD_RutA_monooxygenase"/>
</dbReference>
<evidence type="ECO:0000256" key="2">
    <source>
        <dbReference type="ARBA" id="ARBA00022643"/>
    </source>
</evidence>
<keyword evidence="1" id="KW-0285">Flavoprotein</keyword>